<keyword evidence="3" id="KW-0547">Nucleotide-binding</keyword>
<evidence type="ECO:0000256" key="4">
    <source>
        <dbReference type="ARBA" id="ARBA00022777"/>
    </source>
</evidence>
<dbReference type="EMBL" id="UINC01054944">
    <property type="protein sequence ID" value="SVB73266.1"/>
    <property type="molecule type" value="Genomic_DNA"/>
</dbReference>
<dbReference type="GO" id="GO:0016301">
    <property type="term" value="F:kinase activity"/>
    <property type="evidence" value="ECO:0007669"/>
    <property type="project" value="UniProtKB-KW"/>
</dbReference>
<protein>
    <submittedName>
        <fullName evidence="6">Uncharacterized protein</fullName>
    </submittedName>
</protein>
<proteinExistence type="predicted"/>
<dbReference type="GO" id="GO:0006139">
    <property type="term" value="P:nucleobase-containing compound metabolic process"/>
    <property type="evidence" value="ECO:0007669"/>
    <property type="project" value="InterPro"/>
</dbReference>
<reference evidence="6" key="1">
    <citation type="submission" date="2018-05" db="EMBL/GenBank/DDBJ databases">
        <authorList>
            <person name="Lanie J.A."/>
            <person name="Ng W.-L."/>
            <person name="Kazmierczak K.M."/>
            <person name="Andrzejewski T.M."/>
            <person name="Davidsen T.M."/>
            <person name="Wayne K.J."/>
            <person name="Tettelin H."/>
            <person name="Glass J.I."/>
            <person name="Rusch D."/>
            <person name="Podicherti R."/>
            <person name="Tsui H.-C.T."/>
            <person name="Winkler M.E."/>
        </authorList>
    </citation>
    <scope>NUCLEOTIDE SEQUENCE</scope>
</reference>
<evidence type="ECO:0000256" key="1">
    <source>
        <dbReference type="ARBA" id="ARBA00022490"/>
    </source>
</evidence>
<accession>A0A382GDF1</accession>
<keyword evidence="1" id="KW-0963">Cytoplasm</keyword>
<evidence type="ECO:0000256" key="5">
    <source>
        <dbReference type="ARBA" id="ARBA00022840"/>
    </source>
</evidence>
<dbReference type="GO" id="GO:0016776">
    <property type="term" value="F:phosphotransferase activity, phosphate group as acceptor"/>
    <property type="evidence" value="ECO:0007669"/>
    <property type="project" value="InterPro"/>
</dbReference>
<evidence type="ECO:0000256" key="2">
    <source>
        <dbReference type="ARBA" id="ARBA00022679"/>
    </source>
</evidence>
<keyword evidence="2" id="KW-0808">Transferase</keyword>
<name>A0A382GDF1_9ZZZZ</name>
<organism evidence="6">
    <name type="scientific">marine metagenome</name>
    <dbReference type="NCBI Taxonomy" id="408172"/>
    <lineage>
        <taxon>unclassified sequences</taxon>
        <taxon>metagenomes</taxon>
        <taxon>ecological metagenomes</taxon>
    </lineage>
</organism>
<dbReference type="InterPro" id="IPR027417">
    <property type="entry name" value="P-loop_NTPase"/>
</dbReference>
<dbReference type="AlphaFoldDB" id="A0A382GDF1"/>
<dbReference type="Pfam" id="PF13207">
    <property type="entry name" value="AAA_17"/>
    <property type="match status" value="1"/>
</dbReference>
<gene>
    <name evidence="6" type="ORF">METZ01_LOCUS226120</name>
</gene>
<sequence>MNGGERILRLTVSGPPGSGTSTLVGKLCEDRGWSSVNGGDIFREEASNRGLNVVEFSALCKQDLEVDRSLDTIVRSAMSDPEGPEVVESRLCGWWAQELGLQCPRVWVSVSDEERARRIQNREGGDYRTCLELSKKRQSDDMDRYRELYGIDLDDMSPYTLVVDADELDAEEVFGVVSTVLG</sequence>
<dbReference type="NCBIfam" id="TIGR02173">
    <property type="entry name" value="cyt_kin_arch"/>
    <property type="match status" value="1"/>
</dbReference>
<keyword evidence="4" id="KW-0418">Kinase</keyword>
<evidence type="ECO:0000313" key="6">
    <source>
        <dbReference type="EMBL" id="SVB73266.1"/>
    </source>
</evidence>
<dbReference type="Gene3D" id="3.40.50.300">
    <property type="entry name" value="P-loop containing nucleotide triphosphate hydrolases"/>
    <property type="match status" value="1"/>
</dbReference>
<keyword evidence="5" id="KW-0067">ATP-binding</keyword>
<dbReference type="InterPro" id="IPR011892">
    <property type="entry name" value="Cyt_kin_arch"/>
</dbReference>
<dbReference type="GO" id="GO:0005524">
    <property type="term" value="F:ATP binding"/>
    <property type="evidence" value="ECO:0007669"/>
    <property type="project" value="UniProtKB-KW"/>
</dbReference>
<evidence type="ECO:0000256" key="3">
    <source>
        <dbReference type="ARBA" id="ARBA00022741"/>
    </source>
</evidence>
<dbReference type="SUPFAM" id="SSF52540">
    <property type="entry name" value="P-loop containing nucleoside triphosphate hydrolases"/>
    <property type="match status" value="1"/>
</dbReference>